<proteinExistence type="predicted"/>
<keyword evidence="4" id="KW-1185">Reference proteome</keyword>
<dbReference type="PANTHER" id="PTHR10900:SF77">
    <property type="entry name" value="FI19380P1"/>
    <property type="match status" value="1"/>
</dbReference>
<feature type="domain" description="FAS1" evidence="2">
    <location>
        <begin position="37"/>
        <end position="232"/>
    </location>
</feature>
<evidence type="ECO:0000256" key="1">
    <source>
        <dbReference type="SAM" id="SignalP"/>
    </source>
</evidence>
<dbReference type="SMART" id="SM00554">
    <property type="entry name" value="FAS1"/>
    <property type="match status" value="3"/>
</dbReference>
<organism evidence="3 4">
    <name type="scientific">Flavobacterium sufflavum</name>
    <dbReference type="NCBI Taxonomy" id="1921138"/>
    <lineage>
        <taxon>Bacteria</taxon>
        <taxon>Pseudomonadati</taxon>
        <taxon>Bacteroidota</taxon>
        <taxon>Flavobacteriia</taxon>
        <taxon>Flavobacteriales</taxon>
        <taxon>Flavobacteriaceae</taxon>
        <taxon>Flavobacterium</taxon>
    </lineage>
</organism>
<sequence>MKRKINYYLLIMPLLALFASCSRDAFDEYYGRPDYLEDPIYQQLDTRGNFKNFTALIEKAGYKDILSKSGYWTMFAPNDAAFTKYFQEKGISDVSKIDDATASKIVKYALVYNAFRKDQLSDYQSSKGWVADNAFRRRTAFYDGYVTRDVNGVPTVTVAANRNGAWFAGDNNNKYVTYFTDEYFAAKNLSATDFNFFYPSGQYTGFNLFDSKVVQTDIVAENGIIHEVDKVNLPLLNIEQYLEEDSKKAVSKYSEFRKLIENNLIIYGLSQTATTNYYNYTGKSDNVYVRFYDPTLAFSPNNENYVKLEDNDGQADAYTLFAPENNAFIDFRDKILLKHYSSVAALPRYVIQDLVNAHMVQGAVWPSLKENYINGLKEELRFDFNTDITDKQVLSNGFFYGTNKVQKSDLFYSVYTSAYLDPDFLLATRLLNETPENYKGMVSDISQKFTLFLPSDAVLKSLGISYDFDKSAWVYSTKTDPRNKLLRLLYNCIVLTPNGELDNIGTTSGIIRTGDDEIPGEYIRWNNNKIYAAGNDEDGTYVNIVKKEVQQNGTVYYIDNLPKYAEKLQGLAIEKLAPNSTSQFYSFVQYLKNSSIYTAATGKIEGVELGSSYTFIVPNNAAIAKAITDGVLPSNPATTVQGEKDLIADFIRYHIIVKTVSNDGLSIGQFETLRKNSKGDKTYVGVSSTPGSSSVPGTLTFKDVSPVTNNNAAAKIIVASSNNLADRSLIQLVDNYLKYTEF</sequence>
<dbReference type="PROSITE" id="PS51257">
    <property type="entry name" value="PROKAR_LIPOPROTEIN"/>
    <property type="match status" value="1"/>
</dbReference>
<dbReference type="Proteomes" id="UP000285211">
    <property type="component" value="Unassembled WGS sequence"/>
</dbReference>
<dbReference type="RefSeq" id="WP_128192877.1">
    <property type="nucleotide sequence ID" value="NZ_SACJ01000001.1"/>
</dbReference>
<evidence type="ECO:0000259" key="2">
    <source>
        <dbReference type="PROSITE" id="PS50213"/>
    </source>
</evidence>
<comment type="caution">
    <text evidence="3">The sequence shown here is derived from an EMBL/GenBank/DDBJ whole genome shotgun (WGS) entry which is preliminary data.</text>
</comment>
<dbReference type="InterPro" id="IPR050904">
    <property type="entry name" value="Adhesion/Biosynth-related"/>
</dbReference>
<dbReference type="OrthoDB" id="659398at2"/>
<feature type="domain" description="FAS1" evidence="2">
    <location>
        <begin position="571"/>
        <end position="737"/>
    </location>
</feature>
<protein>
    <recommendedName>
        <fullName evidence="2">FAS1 domain-containing protein</fullName>
    </recommendedName>
</protein>
<keyword evidence="1" id="KW-0732">Signal</keyword>
<feature type="chain" id="PRO_5018544225" description="FAS1 domain-containing protein" evidence="1">
    <location>
        <begin position="26"/>
        <end position="742"/>
    </location>
</feature>
<evidence type="ECO:0000313" key="4">
    <source>
        <dbReference type="Proteomes" id="UP000285211"/>
    </source>
</evidence>
<dbReference type="Gene3D" id="2.30.180.10">
    <property type="entry name" value="FAS1 domain"/>
    <property type="match status" value="2"/>
</dbReference>
<dbReference type="PROSITE" id="PS50213">
    <property type="entry name" value="FAS1"/>
    <property type="match status" value="2"/>
</dbReference>
<dbReference type="SUPFAM" id="SSF82153">
    <property type="entry name" value="FAS1 domain"/>
    <property type="match status" value="4"/>
</dbReference>
<evidence type="ECO:0000313" key="3">
    <source>
        <dbReference type="EMBL" id="RVT79557.1"/>
    </source>
</evidence>
<dbReference type="InterPro" id="IPR036378">
    <property type="entry name" value="FAS1_dom_sf"/>
</dbReference>
<reference evidence="3 4" key="1">
    <citation type="submission" date="2019-01" db="EMBL/GenBank/DDBJ databases">
        <authorList>
            <person name="Chen W.-M."/>
        </authorList>
    </citation>
    <scope>NUCLEOTIDE SEQUENCE [LARGE SCALE GENOMIC DNA]</scope>
    <source>
        <strain evidence="3 4">BBQ-12</strain>
    </source>
</reference>
<accession>A0A3S2U645</accession>
<dbReference type="AlphaFoldDB" id="A0A3S2U645"/>
<name>A0A3S2U645_9FLAO</name>
<dbReference type="InterPro" id="IPR000782">
    <property type="entry name" value="FAS1_domain"/>
</dbReference>
<gene>
    <name evidence="3" type="ORF">EOD40_00125</name>
</gene>
<dbReference type="EMBL" id="SACJ01000001">
    <property type="protein sequence ID" value="RVT79557.1"/>
    <property type="molecule type" value="Genomic_DNA"/>
</dbReference>
<dbReference type="Pfam" id="PF02469">
    <property type="entry name" value="Fasciclin"/>
    <property type="match status" value="2"/>
</dbReference>
<feature type="signal peptide" evidence="1">
    <location>
        <begin position="1"/>
        <end position="25"/>
    </location>
</feature>
<dbReference type="PANTHER" id="PTHR10900">
    <property type="entry name" value="PERIOSTIN-RELATED"/>
    <property type="match status" value="1"/>
</dbReference>